<dbReference type="RefSeq" id="WP_126980108.1">
    <property type="nucleotide sequence ID" value="NZ_PQSP01000004.1"/>
</dbReference>
<name>A0A433SD17_9BURK</name>
<dbReference type="EMBL" id="PQSP01000004">
    <property type="protein sequence ID" value="RUS66631.1"/>
    <property type="molecule type" value="Genomic_DNA"/>
</dbReference>
<gene>
    <name evidence="3" type="ORF">CUZ56_01911</name>
</gene>
<reference evidence="3 4" key="1">
    <citation type="submission" date="2018-01" db="EMBL/GenBank/DDBJ databases">
        <title>Saezia sanguinis gen. nov., sp. nov., in the order Burkholderiales isolated from human blood.</title>
        <authorList>
            <person name="Medina-Pascual M.J."/>
            <person name="Valdezate S."/>
            <person name="Monzon S."/>
            <person name="Cuesta I."/>
            <person name="Carrasco G."/>
            <person name="Villalon P."/>
            <person name="Saez-Nieto J.A."/>
        </authorList>
    </citation>
    <scope>NUCLEOTIDE SEQUENCE [LARGE SCALE GENOMIC DNA]</scope>
    <source>
        <strain evidence="3 4">CNM695-12</strain>
    </source>
</reference>
<feature type="domain" description="Surface-adhesin protein E-like" evidence="2">
    <location>
        <begin position="49"/>
        <end position="152"/>
    </location>
</feature>
<evidence type="ECO:0000313" key="3">
    <source>
        <dbReference type="EMBL" id="RUS66631.1"/>
    </source>
</evidence>
<dbReference type="Gene3D" id="2.40.128.710">
    <property type="entry name" value="Surface-adhesin protein E"/>
    <property type="match status" value="1"/>
</dbReference>
<evidence type="ECO:0000256" key="1">
    <source>
        <dbReference type="SAM" id="SignalP"/>
    </source>
</evidence>
<sequence precursor="true">MNKSTWFVSLMLAVALSIPGMTMSLNAAAQPVPSNLLLIEADSEGFEPAAFYLDLDSIRPSPGHPHWRRASLIVQPENIQNSHDLAEVAGAQSWGIHITVDCQNQAARADTERWFSQHYGQGDVLRRADQDERFAASDGSKGAQLILGTVCK</sequence>
<protein>
    <recommendedName>
        <fullName evidence="2">Surface-adhesin protein E-like domain-containing protein</fullName>
    </recommendedName>
</protein>
<dbReference type="Pfam" id="PF16747">
    <property type="entry name" value="Adhesin_E"/>
    <property type="match status" value="1"/>
</dbReference>
<dbReference type="InterPro" id="IPR043088">
    <property type="entry name" value="Adhesin_E"/>
</dbReference>
<proteinExistence type="predicted"/>
<dbReference type="AlphaFoldDB" id="A0A433SD17"/>
<organism evidence="3 4">
    <name type="scientific">Saezia sanguinis</name>
    <dbReference type="NCBI Taxonomy" id="1965230"/>
    <lineage>
        <taxon>Bacteria</taxon>
        <taxon>Pseudomonadati</taxon>
        <taxon>Pseudomonadota</taxon>
        <taxon>Betaproteobacteria</taxon>
        <taxon>Burkholderiales</taxon>
        <taxon>Saeziaceae</taxon>
        <taxon>Saezia</taxon>
    </lineage>
</organism>
<feature type="chain" id="PRO_5019369219" description="Surface-adhesin protein E-like domain-containing protein" evidence="1">
    <location>
        <begin position="30"/>
        <end position="152"/>
    </location>
</feature>
<evidence type="ECO:0000259" key="2">
    <source>
        <dbReference type="Pfam" id="PF16747"/>
    </source>
</evidence>
<keyword evidence="1" id="KW-0732">Signal</keyword>
<dbReference type="InterPro" id="IPR031939">
    <property type="entry name" value="Adhesin_E-like"/>
</dbReference>
<dbReference type="Proteomes" id="UP000286947">
    <property type="component" value="Unassembled WGS sequence"/>
</dbReference>
<keyword evidence="4" id="KW-1185">Reference proteome</keyword>
<feature type="signal peptide" evidence="1">
    <location>
        <begin position="1"/>
        <end position="29"/>
    </location>
</feature>
<accession>A0A433SD17</accession>
<evidence type="ECO:0000313" key="4">
    <source>
        <dbReference type="Proteomes" id="UP000286947"/>
    </source>
</evidence>
<comment type="caution">
    <text evidence="3">The sequence shown here is derived from an EMBL/GenBank/DDBJ whole genome shotgun (WGS) entry which is preliminary data.</text>
</comment>